<dbReference type="Gene3D" id="2.40.50.140">
    <property type="entry name" value="Nucleic acid-binding proteins"/>
    <property type="match status" value="1"/>
</dbReference>
<proteinExistence type="predicted"/>
<dbReference type="EMBL" id="NCKV01015684">
    <property type="protein sequence ID" value="RWS20754.1"/>
    <property type="molecule type" value="Genomic_DNA"/>
</dbReference>
<keyword evidence="2" id="KW-1185">Reference proteome</keyword>
<dbReference type="OrthoDB" id="25571at2759"/>
<gene>
    <name evidence="1" type="ORF">B4U80_12013</name>
</gene>
<name>A0A443RZR7_9ACAR</name>
<dbReference type="Proteomes" id="UP000288716">
    <property type="component" value="Unassembled WGS sequence"/>
</dbReference>
<dbReference type="SUPFAM" id="SSF50249">
    <property type="entry name" value="Nucleic acid-binding proteins"/>
    <property type="match status" value="1"/>
</dbReference>
<dbReference type="AlphaFoldDB" id="A0A443RZR7"/>
<evidence type="ECO:0000313" key="2">
    <source>
        <dbReference type="Proteomes" id="UP000288716"/>
    </source>
</evidence>
<evidence type="ECO:0000313" key="1">
    <source>
        <dbReference type="EMBL" id="RWS20754.1"/>
    </source>
</evidence>
<reference evidence="1 2" key="1">
    <citation type="journal article" date="2018" name="Gigascience">
        <title>Genomes of trombidid mites reveal novel predicted allergens and laterally-transferred genes associated with secondary metabolism.</title>
        <authorList>
            <person name="Dong X."/>
            <person name="Chaisiri K."/>
            <person name="Xia D."/>
            <person name="Armstrong S.D."/>
            <person name="Fang Y."/>
            <person name="Donnelly M.J."/>
            <person name="Kadowaki T."/>
            <person name="McGarry J.W."/>
            <person name="Darby A.C."/>
            <person name="Makepeace B.L."/>
        </authorList>
    </citation>
    <scope>NUCLEOTIDE SEQUENCE [LARGE SCALE GENOMIC DNA]</scope>
    <source>
        <strain evidence="1">UoL-UT</strain>
    </source>
</reference>
<accession>A0A443RZR7</accession>
<organism evidence="1 2">
    <name type="scientific">Leptotrombidium deliense</name>
    <dbReference type="NCBI Taxonomy" id="299467"/>
    <lineage>
        <taxon>Eukaryota</taxon>
        <taxon>Metazoa</taxon>
        <taxon>Ecdysozoa</taxon>
        <taxon>Arthropoda</taxon>
        <taxon>Chelicerata</taxon>
        <taxon>Arachnida</taxon>
        <taxon>Acari</taxon>
        <taxon>Acariformes</taxon>
        <taxon>Trombidiformes</taxon>
        <taxon>Prostigmata</taxon>
        <taxon>Anystina</taxon>
        <taxon>Parasitengona</taxon>
        <taxon>Trombiculoidea</taxon>
        <taxon>Trombiculidae</taxon>
        <taxon>Leptotrombidium</taxon>
    </lineage>
</organism>
<dbReference type="VEuPathDB" id="VectorBase:LDEU011286"/>
<protein>
    <submittedName>
        <fullName evidence="1">Uncharacterized protein</fullName>
    </submittedName>
</protein>
<feature type="non-terminal residue" evidence="1">
    <location>
        <position position="126"/>
    </location>
</feature>
<sequence length="126" mass="14208">MLQDTDMFDDSGAGFMEIDANTSHEVEIKEPTKRTTLNLVAFNIERLKKYYNMDHGLIIHDQKVYAVTIVGHVESVSDQITFSSFMLLDDCGPAIEVKVCTGQERDDMVTAASSFVENTMFRVYGQ</sequence>
<dbReference type="InterPro" id="IPR012340">
    <property type="entry name" value="NA-bd_OB-fold"/>
</dbReference>
<comment type="caution">
    <text evidence="1">The sequence shown here is derived from an EMBL/GenBank/DDBJ whole genome shotgun (WGS) entry which is preliminary data.</text>
</comment>